<dbReference type="PANTHER" id="PTHR23252">
    <property type="entry name" value="INTIMAL THICKNESS RECEPTOR-RELATED"/>
    <property type="match status" value="1"/>
</dbReference>
<reference evidence="4 5" key="1">
    <citation type="submission" date="2016-11" db="EMBL/GenBank/DDBJ databases">
        <title>The macronuclear genome of Stentor coeruleus: a giant cell with tiny introns.</title>
        <authorList>
            <person name="Slabodnick M."/>
            <person name="Ruby J.G."/>
            <person name="Reiff S.B."/>
            <person name="Swart E.C."/>
            <person name="Gosai S."/>
            <person name="Prabakaran S."/>
            <person name="Witkowska E."/>
            <person name="Larue G.E."/>
            <person name="Fisher S."/>
            <person name="Freeman R.M."/>
            <person name="Gunawardena J."/>
            <person name="Chu W."/>
            <person name="Stover N.A."/>
            <person name="Gregory B.D."/>
            <person name="Nowacki M."/>
            <person name="Derisi J."/>
            <person name="Roy S.W."/>
            <person name="Marshall W.F."/>
            <person name="Sood P."/>
        </authorList>
    </citation>
    <scope>NUCLEOTIDE SEQUENCE [LARGE SCALE GENOMIC DNA]</scope>
    <source>
        <strain evidence="4">WM001</strain>
    </source>
</reference>
<keyword evidence="1" id="KW-0812">Transmembrane</keyword>
<keyword evidence="2" id="KW-0732">Signal</keyword>
<feature type="transmembrane region" description="Helical" evidence="1">
    <location>
        <begin position="295"/>
        <end position="316"/>
    </location>
</feature>
<keyword evidence="1" id="KW-0472">Membrane</keyword>
<dbReference type="EMBL" id="MPUH01000087">
    <property type="protein sequence ID" value="OMJ91188.1"/>
    <property type="molecule type" value="Genomic_DNA"/>
</dbReference>
<dbReference type="AlphaFoldDB" id="A0A1R2CQA1"/>
<feature type="chain" id="PRO_5012119323" description="GPR180/TMEM145 transmembrane domain-containing protein" evidence="2">
    <location>
        <begin position="19"/>
        <end position="406"/>
    </location>
</feature>
<evidence type="ECO:0000256" key="1">
    <source>
        <dbReference type="SAM" id="Phobius"/>
    </source>
</evidence>
<feature type="transmembrane region" description="Helical" evidence="1">
    <location>
        <begin position="233"/>
        <end position="250"/>
    </location>
</feature>
<dbReference type="PANTHER" id="PTHR23252:SF24">
    <property type="entry name" value="TRANSMEMBRANE PROTEIN 145"/>
    <property type="match status" value="1"/>
</dbReference>
<comment type="caution">
    <text evidence="4">The sequence shown here is derived from an EMBL/GenBank/DDBJ whole genome shotgun (WGS) entry which is preliminary data.</text>
</comment>
<feature type="transmembrane region" description="Helical" evidence="1">
    <location>
        <begin position="191"/>
        <end position="213"/>
    </location>
</feature>
<accession>A0A1R2CQA1</accession>
<proteinExistence type="predicted"/>
<evidence type="ECO:0000259" key="3">
    <source>
        <dbReference type="Pfam" id="PF10192"/>
    </source>
</evidence>
<keyword evidence="1" id="KW-1133">Transmembrane helix</keyword>
<dbReference type="InterPro" id="IPR019336">
    <property type="entry name" value="GPR180/TMEM145_TM"/>
</dbReference>
<feature type="transmembrane region" description="Helical" evidence="1">
    <location>
        <begin position="262"/>
        <end position="283"/>
    </location>
</feature>
<gene>
    <name evidence="4" type="ORF">SteCoe_6361</name>
</gene>
<feature type="domain" description="GPR180/TMEM145 transmembrane" evidence="3">
    <location>
        <begin position="162"/>
        <end position="380"/>
    </location>
</feature>
<feature type="transmembrane region" description="Helical" evidence="1">
    <location>
        <begin position="328"/>
        <end position="356"/>
    </location>
</feature>
<dbReference type="InterPro" id="IPR047831">
    <property type="entry name" value="GPR180/TMEM145"/>
</dbReference>
<feature type="transmembrane region" description="Helical" evidence="1">
    <location>
        <begin position="362"/>
        <end position="384"/>
    </location>
</feature>
<dbReference type="OrthoDB" id="429400at2759"/>
<evidence type="ECO:0000256" key="2">
    <source>
        <dbReference type="SAM" id="SignalP"/>
    </source>
</evidence>
<protein>
    <recommendedName>
        <fullName evidence="3">GPR180/TMEM145 transmembrane domain-containing protein</fullName>
    </recommendedName>
</protein>
<dbReference type="Pfam" id="PF10192">
    <property type="entry name" value="GPR180-TMEM145_TM"/>
    <property type="match status" value="1"/>
</dbReference>
<name>A0A1R2CQA1_9CILI</name>
<dbReference type="Proteomes" id="UP000187209">
    <property type="component" value="Unassembled WGS sequence"/>
</dbReference>
<evidence type="ECO:0000313" key="4">
    <source>
        <dbReference type="EMBL" id="OMJ91188.1"/>
    </source>
</evidence>
<evidence type="ECO:0000313" key="5">
    <source>
        <dbReference type="Proteomes" id="UP000187209"/>
    </source>
</evidence>
<organism evidence="4 5">
    <name type="scientific">Stentor coeruleus</name>
    <dbReference type="NCBI Taxonomy" id="5963"/>
    <lineage>
        <taxon>Eukaryota</taxon>
        <taxon>Sar</taxon>
        <taxon>Alveolata</taxon>
        <taxon>Ciliophora</taxon>
        <taxon>Postciliodesmatophora</taxon>
        <taxon>Heterotrichea</taxon>
        <taxon>Heterotrichida</taxon>
        <taxon>Stentoridae</taxon>
        <taxon>Stentor</taxon>
    </lineage>
</organism>
<keyword evidence="5" id="KW-1185">Reference proteome</keyword>
<dbReference type="GO" id="GO:0019236">
    <property type="term" value="P:response to pheromone"/>
    <property type="evidence" value="ECO:0007669"/>
    <property type="project" value="InterPro"/>
</dbReference>
<sequence length="406" mass="46681">MITLIFLLSIAKSKQVSTHITLSESEQWKYLTKFASYEGTGTWEMRIRLSKFTENQKGELDLVSTIYAEKKWQDALLASTCINKQTVSQKNQHIKVPLNGLWSEYVRGTFHQKSPYFWYFALSSCDLTAKLKFKIELSLKSPTGSEFSAEEEGLQNVFPGILILFILILWKNLGRLIGNFKKTDDLGINLLLINISIGSHVLGMVFETIHLWVYTYNGYGISVFDGFYDMLDVFGSFFIMIVLILMADGWTVKYKNFPESDVYIPVAFIVIIINLIIAGFGKITEDYYTRNSEYAGIPGLLITLFRLSLWIWFTYLSKKLYSTSKKAIANFVVYFYLIGTLYFLSVPLLVLISWSFKTYLQNIIVIVFTKLLTLLFYFFLTYLFGEQSTFYKISTLSEGVLPGKAN</sequence>
<dbReference type="GO" id="GO:0007186">
    <property type="term" value="P:G protein-coupled receptor signaling pathway"/>
    <property type="evidence" value="ECO:0007669"/>
    <property type="project" value="InterPro"/>
</dbReference>
<feature type="transmembrane region" description="Helical" evidence="1">
    <location>
        <begin position="153"/>
        <end position="170"/>
    </location>
</feature>
<feature type="signal peptide" evidence="2">
    <location>
        <begin position="1"/>
        <end position="18"/>
    </location>
</feature>